<keyword evidence="1" id="KW-1015">Disulfide bond</keyword>
<dbReference type="InterPro" id="IPR001542">
    <property type="entry name" value="Defensin_invertebrate/fungal"/>
</dbReference>
<dbReference type="Pfam" id="PF01097">
    <property type="entry name" value="Defensin_2"/>
    <property type="match status" value="1"/>
</dbReference>
<evidence type="ECO:0000313" key="5">
    <source>
        <dbReference type="Proteomes" id="UP001516400"/>
    </source>
</evidence>
<sequence>MGKHFKVFSDHKPLGNENIKARADEELDRTWLIKFCPKGVLENYEATCIAHCWWNGWQGGMCTNDNICVCKWEGILEDLDATGANSLRLKGVSNTTGDPNVEAGDGAPVDEEKPAEPADDEGRK</sequence>
<evidence type="ECO:0000256" key="2">
    <source>
        <dbReference type="SAM" id="MobiDB-lite"/>
    </source>
</evidence>
<feature type="compositionally biased region" description="Basic and acidic residues" evidence="2">
    <location>
        <begin position="110"/>
        <end position="124"/>
    </location>
</feature>
<protein>
    <recommendedName>
        <fullName evidence="3">Invertebrate defensins family profile domain-containing protein</fullName>
    </recommendedName>
</protein>
<evidence type="ECO:0000256" key="1">
    <source>
        <dbReference type="ARBA" id="ARBA00023157"/>
    </source>
</evidence>
<proteinExistence type="predicted"/>
<organism evidence="4 5">
    <name type="scientific">Cryptolaemus montrouzieri</name>
    <dbReference type="NCBI Taxonomy" id="559131"/>
    <lineage>
        <taxon>Eukaryota</taxon>
        <taxon>Metazoa</taxon>
        <taxon>Ecdysozoa</taxon>
        <taxon>Arthropoda</taxon>
        <taxon>Hexapoda</taxon>
        <taxon>Insecta</taxon>
        <taxon>Pterygota</taxon>
        <taxon>Neoptera</taxon>
        <taxon>Endopterygota</taxon>
        <taxon>Coleoptera</taxon>
        <taxon>Polyphaga</taxon>
        <taxon>Cucujiformia</taxon>
        <taxon>Coccinelloidea</taxon>
        <taxon>Coccinellidae</taxon>
        <taxon>Scymninae</taxon>
        <taxon>Scymnini</taxon>
        <taxon>Cryptolaemus</taxon>
    </lineage>
</organism>
<dbReference type="AlphaFoldDB" id="A0ABD2N2D9"/>
<feature type="region of interest" description="Disordered" evidence="2">
    <location>
        <begin position="89"/>
        <end position="124"/>
    </location>
</feature>
<comment type="caution">
    <text evidence="4">The sequence shown here is derived from an EMBL/GenBank/DDBJ whole genome shotgun (WGS) entry which is preliminary data.</text>
</comment>
<dbReference type="Gene3D" id="3.30.30.10">
    <property type="entry name" value="Knottin, scorpion toxin-like"/>
    <property type="match status" value="1"/>
</dbReference>
<keyword evidence="5" id="KW-1185">Reference proteome</keyword>
<name>A0ABD2N2D9_9CUCU</name>
<dbReference type="Proteomes" id="UP001516400">
    <property type="component" value="Unassembled WGS sequence"/>
</dbReference>
<gene>
    <name evidence="4" type="ORF">HHI36_014375</name>
</gene>
<accession>A0ABD2N2D9</accession>
<reference evidence="4 5" key="1">
    <citation type="journal article" date="2021" name="BMC Biol.">
        <title>Horizontally acquired antibacterial genes associated with adaptive radiation of ladybird beetles.</title>
        <authorList>
            <person name="Li H.S."/>
            <person name="Tang X.F."/>
            <person name="Huang Y.H."/>
            <person name="Xu Z.Y."/>
            <person name="Chen M.L."/>
            <person name="Du X.Y."/>
            <person name="Qiu B.Y."/>
            <person name="Chen P.T."/>
            <person name="Zhang W."/>
            <person name="Slipinski A."/>
            <person name="Escalona H.E."/>
            <person name="Waterhouse R.M."/>
            <person name="Zwick A."/>
            <person name="Pang H."/>
        </authorList>
    </citation>
    <scope>NUCLEOTIDE SEQUENCE [LARGE SCALE GENOMIC DNA]</scope>
    <source>
        <strain evidence="4">SYSU2018</strain>
    </source>
</reference>
<evidence type="ECO:0000259" key="3">
    <source>
        <dbReference type="Pfam" id="PF01097"/>
    </source>
</evidence>
<dbReference type="EMBL" id="JABFTP020000062">
    <property type="protein sequence ID" value="KAL3272916.1"/>
    <property type="molecule type" value="Genomic_DNA"/>
</dbReference>
<evidence type="ECO:0000313" key="4">
    <source>
        <dbReference type="EMBL" id="KAL3272916.1"/>
    </source>
</evidence>
<dbReference type="GO" id="GO:0051707">
    <property type="term" value="P:response to other organism"/>
    <property type="evidence" value="ECO:0007669"/>
    <property type="project" value="UniProtKB-ARBA"/>
</dbReference>
<dbReference type="InterPro" id="IPR036574">
    <property type="entry name" value="Scorpion_toxin-like_sf"/>
</dbReference>
<feature type="domain" description="Invertebrate defensins family profile" evidence="3">
    <location>
        <begin position="46"/>
        <end position="70"/>
    </location>
</feature>